<dbReference type="PANTHER" id="PTHR44688">
    <property type="entry name" value="DNA-BINDING TRANSCRIPTIONAL ACTIVATOR DEVR_DOSR"/>
    <property type="match status" value="1"/>
</dbReference>
<comment type="caution">
    <text evidence="5">The sequence shown here is derived from an EMBL/GenBank/DDBJ whole genome shotgun (WGS) entry which is preliminary data.</text>
</comment>
<dbReference type="SUPFAM" id="SSF75516">
    <property type="entry name" value="Pheromone-binding domain of LuxR-like quorum-sensing transcription factors"/>
    <property type="match status" value="1"/>
</dbReference>
<sequence>MSVLACLDEFVRQMRAFGTIDELASALDHVTNLLGFDHYEVAEHANLRARPSPIRLHSYPENLARRFKAEQLGGIHPIHRASRQTSVGFTWEEVRQLIELTQRERRFLAAAADHGIVSGFTVPANVPGEICGSCSFTGQSPISTPGVRPVAQLAGAFAFEAARRLWHGAPLVVGDARLTDRERDCVIWVGRDKSDWEIATILGISAETVVCHVKNARRRYRVHKRTSLIVRTLFDGTITFRDLLKW</sequence>
<keyword evidence="6" id="KW-1185">Reference proteome</keyword>
<protein>
    <submittedName>
        <fullName evidence="5">LuxR family transcriptional regulator</fullName>
    </submittedName>
</protein>
<evidence type="ECO:0000259" key="4">
    <source>
        <dbReference type="PROSITE" id="PS50043"/>
    </source>
</evidence>
<evidence type="ECO:0000313" key="5">
    <source>
        <dbReference type="EMBL" id="MDO6416143.1"/>
    </source>
</evidence>
<evidence type="ECO:0000313" key="6">
    <source>
        <dbReference type="Proteomes" id="UP001169764"/>
    </source>
</evidence>
<evidence type="ECO:0000256" key="1">
    <source>
        <dbReference type="ARBA" id="ARBA00023015"/>
    </source>
</evidence>
<feature type="domain" description="HTH luxR-type" evidence="4">
    <location>
        <begin position="171"/>
        <end position="236"/>
    </location>
</feature>
<dbReference type="SMART" id="SM00421">
    <property type="entry name" value="HTH_LUXR"/>
    <property type="match status" value="1"/>
</dbReference>
<keyword evidence="1" id="KW-0805">Transcription regulation</keyword>
<dbReference type="InterPro" id="IPR036693">
    <property type="entry name" value="TF_LuxR_autoind-bd_dom_sf"/>
</dbReference>
<dbReference type="SUPFAM" id="SSF46894">
    <property type="entry name" value="C-terminal effector domain of the bipartite response regulators"/>
    <property type="match status" value="1"/>
</dbReference>
<keyword evidence="3" id="KW-0804">Transcription</keyword>
<dbReference type="InterPro" id="IPR036388">
    <property type="entry name" value="WH-like_DNA-bd_sf"/>
</dbReference>
<dbReference type="EMBL" id="JAUOTP010000009">
    <property type="protein sequence ID" value="MDO6416143.1"/>
    <property type="molecule type" value="Genomic_DNA"/>
</dbReference>
<keyword evidence="2" id="KW-0238">DNA-binding</keyword>
<dbReference type="Pfam" id="PF00196">
    <property type="entry name" value="GerE"/>
    <property type="match status" value="1"/>
</dbReference>
<dbReference type="Gene3D" id="3.30.450.80">
    <property type="entry name" value="Transcription factor LuxR-like, autoinducer-binding domain"/>
    <property type="match status" value="1"/>
</dbReference>
<dbReference type="Gene3D" id="1.10.10.10">
    <property type="entry name" value="Winged helix-like DNA-binding domain superfamily/Winged helix DNA-binding domain"/>
    <property type="match status" value="1"/>
</dbReference>
<dbReference type="InterPro" id="IPR005143">
    <property type="entry name" value="TF_LuxR_autoind-bd_dom"/>
</dbReference>
<evidence type="ECO:0000256" key="3">
    <source>
        <dbReference type="ARBA" id="ARBA00023163"/>
    </source>
</evidence>
<proteinExistence type="predicted"/>
<dbReference type="InterPro" id="IPR000792">
    <property type="entry name" value="Tscrpt_reg_LuxR_C"/>
</dbReference>
<dbReference type="Proteomes" id="UP001169764">
    <property type="component" value="Unassembled WGS sequence"/>
</dbReference>
<dbReference type="RefSeq" id="WP_303545218.1">
    <property type="nucleotide sequence ID" value="NZ_JAUOTP010000009.1"/>
</dbReference>
<evidence type="ECO:0000256" key="2">
    <source>
        <dbReference type="ARBA" id="ARBA00023125"/>
    </source>
</evidence>
<reference evidence="5" key="1">
    <citation type="submission" date="2023-07" db="EMBL/GenBank/DDBJ databases">
        <authorList>
            <person name="Kim M."/>
        </authorList>
    </citation>
    <scope>NUCLEOTIDE SEQUENCE</scope>
    <source>
        <strain evidence="5">BIUV-7</strain>
    </source>
</reference>
<organism evidence="5 6">
    <name type="scientific">Sphingomonas natans</name>
    <dbReference type="NCBI Taxonomy" id="3063330"/>
    <lineage>
        <taxon>Bacteria</taxon>
        <taxon>Pseudomonadati</taxon>
        <taxon>Pseudomonadota</taxon>
        <taxon>Alphaproteobacteria</taxon>
        <taxon>Sphingomonadales</taxon>
        <taxon>Sphingomonadaceae</taxon>
        <taxon>Sphingomonas</taxon>
    </lineage>
</organism>
<name>A0ABT8YED4_9SPHN</name>
<accession>A0ABT8YED4</accession>
<dbReference type="Pfam" id="PF03472">
    <property type="entry name" value="Autoind_bind"/>
    <property type="match status" value="1"/>
</dbReference>
<gene>
    <name evidence="5" type="ORF">Q4F19_17285</name>
</gene>
<dbReference type="InterPro" id="IPR016032">
    <property type="entry name" value="Sig_transdc_resp-reg_C-effctor"/>
</dbReference>
<dbReference type="PROSITE" id="PS50043">
    <property type="entry name" value="HTH_LUXR_2"/>
    <property type="match status" value="1"/>
</dbReference>
<dbReference type="PANTHER" id="PTHR44688:SF16">
    <property type="entry name" value="DNA-BINDING TRANSCRIPTIONAL ACTIVATOR DEVR_DOSR"/>
    <property type="match status" value="1"/>
</dbReference>
<dbReference type="CDD" id="cd06170">
    <property type="entry name" value="LuxR_C_like"/>
    <property type="match status" value="1"/>
</dbReference>